<dbReference type="HOGENOM" id="CLU_120069_1_2_10"/>
<dbReference type="PANTHER" id="PTHR38599:SF1">
    <property type="entry name" value="CUPIN DOMAIN PROTEIN (AFU_ORTHOLOGUE AFUA_3G13620)"/>
    <property type="match status" value="1"/>
</dbReference>
<keyword evidence="3" id="KW-1185">Reference proteome</keyword>
<sequence length="137" mass="14971">MKTIATFLLTSLISTYAIGQHSGGSHGALGPKVIYQKKLDMLGFEGKEVRMGIVTYAPGEVSPPHRHPIALFGYVLEGEIEITFEGEKSILKKGDPFYEQPDGLHNGTKNLSKTKPAKLLIYFLGDAGKPFLVLEPK</sequence>
<feature type="domain" description="Cupin type-2" evidence="1">
    <location>
        <begin position="53"/>
        <end position="120"/>
    </location>
</feature>
<accession>C6VUF9</accession>
<proteinExistence type="predicted"/>
<dbReference type="OrthoDB" id="195923at2"/>
<protein>
    <submittedName>
        <fullName evidence="2">Cupin 2 conserved barrel domain protein</fullName>
    </submittedName>
</protein>
<dbReference type="STRING" id="471854.Dfer_5450"/>
<evidence type="ECO:0000313" key="3">
    <source>
        <dbReference type="Proteomes" id="UP000002011"/>
    </source>
</evidence>
<dbReference type="KEGG" id="dfe:Dfer_5450"/>
<dbReference type="InterPro" id="IPR014710">
    <property type="entry name" value="RmlC-like_jellyroll"/>
</dbReference>
<organism evidence="2 3">
    <name type="scientific">Dyadobacter fermentans (strain ATCC 700827 / DSM 18053 / CIP 107007 / KCTC 52180 / NS114)</name>
    <dbReference type="NCBI Taxonomy" id="471854"/>
    <lineage>
        <taxon>Bacteria</taxon>
        <taxon>Pseudomonadati</taxon>
        <taxon>Bacteroidota</taxon>
        <taxon>Cytophagia</taxon>
        <taxon>Cytophagales</taxon>
        <taxon>Spirosomataceae</taxon>
        <taxon>Dyadobacter</taxon>
    </lineage>
</organism>
<dbReference type="AlphaFoldDB" id="C6VUF9"/>
<dbReference type="SUPFAM" id="SSF51182">
    <property type="entry name" value="RmlC-like cupins"/>
    <property type="match status" value="1"/>
</dbReference>
<dbReference type="InterPro" id="IPR011051">
    <property type="entry name" value="RmlC_Cupin_sf"/>
</dbReference>
<dbReference type="Pfam" id="PF07883">
    <property type="entry name" value="Cupin_2"/>
    <property type="match status" value="1"/>
</dbReference>
<dbReference type="EMBL" id="CP001619">
    <property type="protein sequence ID" value="ACT96641.1"/>
    <property type="molecule type" value="Genomic_DNA"/>
</dbReference>
<reference evidence="2 3" key="1">
    <citation type="journal article" date="2009" name="Stand. Genomic Sci.">
        <title>Complete genome sequence of Dyadobacter fermentans type strain (NS114).</title>
        <authorList>
            <person name="Lang E."/>
            <person name="Lapidus A."/>
            <person name="Chertkov O."/>
            <person name="Brettin T."/>
            <person name="Detter J.C."/>
            <person name="Han C."/>
            <person name="Copeland A."/>
            <person name="Glavina Del Rio T."/>
            <person name="Nolan M."/>
            <person name="Chen F."/>
            <person name="Lucas S."/>
            <person name="Tice H."/>
            <person name="Cheng J.F."/>
            <person name="Land M."/>
            <person name="Hauser L."/>
            <person name="Chang Y.J."/>
            <person name="Jeffries C.D."/>
            <person name="Kopitz M."/>
            <person name="Bruce D."/>
            <person name="Goodwin L."/>
            <person name="Pitluck S."/>
            <person name="Ovchinnikova G."/>
            <person name="Pati A."/>
            <person name="Ivanova N."/>
            <person name="Mavrommatis K."/>
            <person name="Chen A."/>
            <person name="Palaniappan K."/>
            <person name="Chain P."/>
            <person name="Bristow J."/>
            <person name="Eisen J.A."/>
            <person name="Markowitz V."/>
            <person name="Hugenholtz P."/>
            <person name="Goker M."/>
            <person name="Rohde M."/>
            <person name="Kyrpides N.C."/>
            <person name="Klenk H.P."/>
        </authorList>
    </citation>
    <scope>NUCLEOTIDE SEQUENCE [LARGE SCALE GENOMIC DNA]</scope>
    <source>
        <strain evidence="3">ATCC 700827 / DSM 18053 / CIP 107007 / KCTC 52180 / NS114</strain>
    </source>
</reference>
<dbReference type="CDD" id="cd02234">
    <property type="entry name" value="cupin_BLR7677-like"/>
    <property type="match status" value="1"/>
</dbReference>
<dbReference type="PANTHER" id="PTHR38599">
    <property type="entry name" value="CUPIN DOMAIN PROTEIN (AFU_ORTHOLOGUE AFUA_3G13620)"/>
    <property type="match status" value="1"/>
</dbReference>
<dbReference type="eggNOG" id="COG1917">
    <property type="taxonomic scope" value="Bacteria"/>
</dbReference>
<dbReference type="InterPro" id="IPR013096">
    <property type="entry name" value="Cupin_2"/>
</dbReference>
<name>C6VUF9_DYAFD</name>
<dbReference type="RefSeq" id="WP_015814881.1">
    <property type="nucleotide sequence ID" value="NC_013037.1"/>
</dbReference>
<evidence type="ECO:0000313" key="2">
    <source>
        <dbReference type="EMBL" id="ACT96641.1"/>
    </source>
</evidence>
<gene>
    <name evidence="2" type="ordered locus">Dfer_5450</name>
</gene>
<evidence type="ECO:0000259" key="1">
    <source>
        <dbReference type="Pfam" id="PF07883"/>
    </source>
</evidence>
<dbReference type="Gene3D" id="2.60.120.10">
    <property type="entry name" value="Jelly Rolls"/>
    <property type="match status" value="1"/>
</dbReference>
<dbReference type="Proteomes" id="UP000002011">
    <property type="component" value="Chromosome"/>
</dbReference>